<dbReference type="EMBL" id="QSON01000009">
    <property type="protein sequence ID" value="RGJ01528.1"/>
    <property type="molecule type" value="Genomic_DNA"/>
</dbReference>
<dbReference type="RefSeq" id="WP_117620999.1">
    <property type="nucleotide sequence ID" value="NZ_QSON01000009.1"/>
</dbReference>
<keyword evidence="3" id="KW-0645">Protease</keyword>
<keyword evidence="3" id="KW-0378">Hydrolase</keyword>
<feature type="compositionally biased region" description="Low complexity" evidence="1">
    <location>
        <begin position="374"/>
        <end position="384"/>
    </location>
</feature>
<evidence type="ECO:0000256" key="1">
    <source>
        <dbReference type="SAM" id="MobiDB-lite"/>
    </source>
</evidence>
<evidence type="ECO:0000256" key="2">
    <source>
        <dbReference type="SAM" id="Phobius"/>
    </source>
</evidence>
<keyword evidence="2" id="KW-0472">Membrane</keyword>
<feature type="region of interest" description="Disordered" evidence="1">
    <location>
        <begin position="295"/>
        <end position="415"/>
    </location>
</feature>
<dbReference type="GO" id="GO:0004180">
    <property type="term" value="F:carboxypeptidase activity"/>
    <property type="evidence" value="ECO:0007669"/>
    <property type="project" value="UniProtKB-KW"/>
</dbReference>
<reference evidence="3 4" key="1">
    <citation type="submission" date="2018-08" db="EMBL/GenBank/DDBJ databases">
        <title>A genome reference for cultivated species of the human gut microbiota.</title>
        <authorList>
            <person name="Zou Y."/>
            <person name="Xue W."/>
            <person name="Luo G."/>
        </authorList>
    </citation>
    <scope>NUCLEOTIDE SEQUENCE [LARGE SCALE GENOMIC DNA]</scope>
    <source>
        <strain evidence="3 4">TM09-12</strain>
    </source>
</reference>
<organism evidence="3 4">
    <name type="scientific">Hungatella hathewayi</name>
    <dbReference type="NCBI Taxonomy" id="154046"/>
    <lineage>
        <taxon>Bacteria</taxon>
        <taxon>Bacillati</taxon>
        <taxon>Bacillota</taxon>
        <taxon>Clostridia</taxon>
        <taxon>Lachnospirales</taxon>
        <taxon>Lachnospiraceae</taxon>
        <taxon>Hungatella</taxon>
    </lineage>
</organism>
<feature type="transmembrane region" description="Helical" evidence="2">
    <location>
        <begin position="20"/>
        <end position="42"/>
    </location>
</feature>
<accession>A0A374P5T8</accession>
<sequence>MEQQKKTGSEVKRRDNSRIWLVLILLLFFITLITSSLVGYILGSNAGPSSMGQLIDTILLTPESTDSRTMIHLSGIVAYTDGTPAAGRRLELHSDPITTVSDSKGGFLFPNVPQGEHTISILTDEGEVQVQRKINIQYDSRKEKDVSIQLTENGAYAIELSIDVRVLEVVIELDQESMRIDSESFTFSTRDGDVVTPTGSANVRDGVIVTPGGNVHLPDGNVVFPGGKTDDTAYIILSDDTVIEKQPIASGDIKVDADGAVSLPDGTVIEPGGKIINPDGTAELPGASGVVVGDGIVSPIGSGTSKQPETESEAGSDTSAPSSEEIGRPGASDRFPEISESPEESSSKNSAGQSDTEEQENPTGPTFPADQVMPSKPSGSGNSSDSDRDSVKPEKPEEPTQPDGGVLDVSGQTTDGSYAQWTQNCTIDLFSNRTGGEQNKIAPGSSGYYLFRLQNTRRTSLNATVTMSEGDGLHLPLSFTLTPLDNAGNKQTKRSVSGTLQRNGTDLRLNTEIYAESSELYRLDWIWPPEGNDSEDTRIGSGTEHTYILNMKIHAEES</sequence>
<comment type="caution">
    <text evidence="3">The sequence shown here is derived from an EMBL/GenBank/DDBJ whole genome shotgun (WGS) entry which is preliminary data.</text>
</comment>
<keyword evidence="3" id="KW-0121">Carboxypeptidase</keyword>
<dbReference type="InterPro" id="IPR013784">
    <property type="entry name" value="Carb-bd-like_fold"/>
</dbReference>
<dbReference type="Proteomes" id="UP000263014">
    <property type="component" value="Unassembled WGS sequence"/>
</dbReference>
<gene>
    <name evidence="3" type="ORF">DXD79_19230</name>
</gene>
<protein>
    <submittedName>
        <fullName evidence="3">Carboxypeptidase regulatory-like domain-containing protein</fullName>
    </submittedName>
</protein>
<dbReference type="GO" id="GO:0030246">
    <property type="term" value="F:carbohydrate binding"/>
    <property type="evidence" value="ECO:0007669"/>
    <property type="project" value="InterPro"/>
</dbReference>
<feature type="compositionally biased region" description="Basic and acidic residues" evidence="1">
    <location>
        <begin position="385"/>
        <end position="398"/>
    </location>
</feature>
<name>A0A374P5T8_9FIRM</name>
<keyword evidence="2" id="KW-1133">Transmembrane helix</keyword>
<evidence type="ECO:0000313" key="3">
    <source>
        <dbReference type="EMBL" id="RGJ01528.1"/>
    </source>
</evidence>
<keyword evidence="2" id="KW-0812">Transmembrane</keyword>
<proteinExistence type="predicted"/>
<dbReference type="SUPFAM" id="SSF49452">
    <property type="entry name" value="Starch-binding domain-like"/>
    <property type="match status" value="1"/>
</dbReference>
<dbReference type="AlphaFoldDB" id="A0A374P5T8"/>
<evidence type="ECO:0000313" key="4">
    <source>
        <dbReference type="Proteomes" id="UP000263014"/>
    </source>
</evidence>
<feature type="compositionally biased region" description="Polar residues" evidence="1">
    <location>
        <begin position="301"/>
        <end position="322"/>
    </location>
</feature>